<protein>
    <submittedName>
        <fullName evidence="1">Uncharacterized protein</fullName>
    </submittedName>
</protein>
<accession>A0A200Q5A1</accession>
<organism evidence="1 2">
    <name type="scientific">Macleaya cordata</name>
    <name type="common">Five-seeded plume-poppy</name>
    <name type="synonym">Bocconia cordata</name>
    <dbReference type="NCBI Taxonomy" id="56857"/>
    <lineage>
        <taxon>Eukaryota</taxon>
        <taxon>Viridiplantae</taxon>
        <taxon>Streptophyta</taxon>
        <taxon>Embryophyta</taxon>
        <taxon>Tracheophyta</taxon>
        <taxon>Spermatophyta</taxon>
        <taxon>Magnoliopsida</taxon>
        <taxon>Ranunculales</taxon>
        <taxon>Papaveraceae</taxon>
        <taxon>Papaveroideae</taxon>
        <taxon>Macleaya</taxon>
    </lineage>
</organism>
<evidence type="ECO:0000313" key="1">
    <source>
        <dbReference type="EMBL" id="OVA05614.1"/>
    </source>
</evidence>
<dbReference type="EMBL" id="MVGT01003066">
    <property type="protein sequence ID" value="OVA05614.1"/>
    <property type="molecule type" value="Genomic_DNA"/>
</dbReference>
<name>A0A200Q5A1_MACCD</name>
<dbReference type="Proteomes" id="UP000195402">
    <property type="component" value="Unassembled WGS sequence"/>
</dbReference>
<gene>
    <name evidence="1" type="ORF">BVC80_7009g2</name>
</gene>
<dbReference type="InParanoid" id="A0A200Q5A1"/>
<sequence>MIDKVNWRTEYLSLVNMEDRKWQQKMKELWVGDGERNTKFYHCYANKLLKSGGRINRRS</sequence>
<proteinExistence type="predicted"/>
<evidence type="ECO:0000313" key="2">
    <source>
        <dbReference type="Proteomes" id="UP000195402"/>
    </source>
</evidence>
<keyword evidence="2" id="KW-1185">Reference proteome</keyword>
<comment type="caution">
    <text evidence="1">The sequence shown here is derived from an EMBL/GenBank/DDBJ whole genome shotgun (WGS) entry which is preliminary data.</text>
</comment>
<dbReference type="OrthoDB" id="1935089at2759"/>
<reference evidence="1 2" key="1">
    <citation type="journal article" date="2017" name="Mol. Plant">
        <title>The Genome of Medicinal Plant Macleaya cordata Provides New Insights into Benzylisoquinoline Alkaloids Metabolism.</title>
        <authorList>
            <person name="Liu X."/>
            <person name="Liu Y."/>
            <person name="Huang P."/>
            <person name="Ma Y."/>
            <person name="Qing Z."/>
            <person name="Tang Q."/>
            <person name="Cao H."/>
            <person name="Cheng P."/>
            <person name="Zheng Y."/>
            <person name="Yuan Z."/>
            <person name="Zhou Y."/>
            <person name="Liu J."/>
            <person name="Tang Z."/>
            <person name="Zhuo Y."/>
            <person name="Zhang Y."/>
            <person name="Yu L."/>
            <person name="Huang J."/>
            <person name="Yang P."/>
            <person name="Peng Q."/>
            <person name="Zhang J."/>
            <person name="Jiang W."/>
            <person name="Zhang Z."/>
            <person name="Lin K."/>
            <person name="Ro D.K."/>
            <person name="Chen X."/>
            <person name="Xiong X."/>
            <person name="Shang Y."/>
            <person name="Huang S."/>
            <person name="Zeng J."/>
        </authorList>
    </citation>
    <scope>NUCLEOTIDE SEQUENCE [LARGE SCALE GENOMIC DNA]</scope>
    <source>
        <strain evidence="2">cv. BLH2017</strain>
        <tissue evidence="1">Root</tissue>
    </source>
</reference>
<dbReference type="AlphaFoldDB" id="A0A200Q5A1"/>